<organism evidence="1 2">
    <name type="scientific">Angomonas deanei</name>
    <dbReference type="NCBI Taxonomy" id="59799"/>
    <lineage>
        <taxon>Eukaryota</taxon>
        <taxon>Discoba</taxon>
        <taxon>Euglenozoa</taxon>
        <taxon>Kinetoplastea</taxon>
        <taxon>Metakinetoplastina</taxon>
        <taxon>Trypanosomatida</taxon>
        <taxon>Trypanosomatidae</taxon>
        <taxon>Strigomonadinae</taxon>
        <taxon>Angomonas</taxon>
    </lineage>
</organism>
<protein>
    <submittedName>
        <fullName evidence="1">Uncharacterized protein</fullName>
    </submittedName>
</protein>
<name>A0A7G2C9S3_9TRYP</name>
<dbReference type="AlphaFoldDB" id="A0A7G2C9S3"/>
<dbReference type="InterPro" id="IPR027417">
    <property type="entry name" value="P-loop_NTPase"/>
</dbReference>
<evidence type="ECO:0000313" key="1">
    <source>
        <dbReference type="EMBL" id="CAD2216506.1"/>
    </source>
</evidence>
<keyword evidence="2" id="KW-1185">Reference proteome</keyword>
<dbReference type="VEuPathDB" id="TriTrypDB:ADEAN_000396800"/>
<dbReference type="Proteomes" id="UP000515908">
    <property type="component" value="Chromosome 07"/>
</dbReference>
<proteinExistence type="predicted"/>
<dbReference type="SUPFAM" id="SSF52540">
    <property type="entry name" value="P-loop containing nucleoside triphosphate hydrolases"/>
    <property type="match status" value="1"/>
</dbReference>
<dbReference type="OrthoDB" id="271259at2759"/>
<evidence type="ECO:0000313" key="2">
    <source>
        <dbReference type="Proteomes" id="UP000515908"/>
    </source>
</evidence>
<accession>A0A7G2C9S3</accession>
<gene>
    <name evidence="1" type="ORF">ADEAN_000396800</name>
</gene>
<dbReference type="EMBL" id="LR877151">
    <property type="protein sequence ID" value="CAD2216506.1"/>
    <property type="molecule type" value="Genomic_DNA"/>
</dbReference>
<dbReference type="PANTHER" id="PTHR33477:SF2">
    <property type="entry name" value="2-PHOSPHOGLYCERATE KINASE"/>
    <property type="match status" value="1"/>
</dbReference>
<sequence>MSSKYDNVKLKISVSEDHYYIFSRFSLSKLLSFAKLDPTKAVQVSLTLKKHFVSLNRTTITQSELEAYLRQILVDGGFETPLELFPAIRKFYAERISLIVLIGGEPGVGKSSLTQELSFILNCNNTIDTEVLLCAAGAMGIPTPSPAGATASSFIRGEVVKYQKSGKMLIVEGASVALPDFTDLFSVGKGSTSILLGFYLHYSREVPPEVGGAV</sequence>
<dbReference type="PANTHER" id="PTHR33477">
    <property type="entry name" value="P-LOOP NTPASE DOMAIN-CONTAINING PROTEIN LPA1 HOMOLOG 1"/>
    <property type="match status" value="1"/>
</dbReference>
<reference evidence="1 2" key="1">
    <citation type="submission" date="2020-08" db="EMBL/GenBank/DDBJ databases">
        <authorList>
            <person name="Newling K."/>
            <person name="Davey J."/>
            <person name="Forrester S."/>
        </authorList>
    </citation>
    <scope>NUCLEOTIDE SEQUENCE [LARGE SCALE GENOMIC DNA]</scope>
    <source>
        <strain evidence="2">Crithidia deanei Carvalho (ATCC PRA-265)</strain>
    </source>
</reference>